<dbReference type="InterPro" id="IPR032466">
    <property type="entry name" value="Metal_Hydrolase"/>
</dbReference>
<organism evidence="5 6">
    <name type="scientific">Venatoribacter cucullus</name>
    <dbReference type="NCBI Taxonomy" id="2661630"/>
    <lineage>
        <taxon>Bacteria</taxon>
        <taxon>Pseudomonadati</taxon>
        <taxon>Pseudomonadota</taxon>
        <taxon>Gammaproteobacteria</taxon>
        <taxon>Oceanospirillales</taxon>
        <taxon>Oceanospirillaceae</taxon>
        <taxon>Venatoribacter</taxon>
    </lineage>
</organism>
<keyword evidence="3" id="KW-0378">Hydrolase</keyword>
<gene>
    <name evidence="5" type="ORF">GJQ55_03955</name>
</gene>
<evidence type="ECO:0000313" key="6">
    <source>
        <dbReference type="Proteomes" id="UP000596074"/>
    </source>
</evidence>
<comment type="similarity">
    <text evidence="1">Belongs to the metallo-dependent hydrolases superfamily. TatD-type hydrolase family.</text>
</comment>
<feature type="binding site" evidence="4">
    <location>
        <position position="7"/>
    </location>
    <ligand>
        <name>a divalent metal cation</name>
        <dbReference type="ChEBI" id="CHEBI:60240"/>
        <label>1</label>
    </ligand>
</feature>
<proteinExistence type="inferred from homology"/>
<dbReference type="EMBL" id="CP046056">
    <property type="protein sequence ID" value="QQD23690.1"/>
    <property type="molecule type" value="Genomic_DNA"/>
</dbReference>
<evidence type="ECO:0000313" key="5">
    <source>
        <dbReference type="EMBL" id="QQD23690.1"/>
    </source>
</evidence>
<dbReference type="FunFam" id="3.20.20.140:FF:000005">
    <property type="entry name" value="TatD family hydrolase"/>
    <property type="match status" value="1"/>
</dbReference>
<feature type="binding site" evidence="4">
    <location>
        <position position="132"/>
    </location>
    <ligand>
        <name>a divalent metal cation</name>
        <dbReference type="ChEBI" id="CHEBI:60240"/>
        <label>2</label>
    </ligand>
</feature>
<dbReference type="Pfam" id="PF01026">
    <property type="entry name" value="TatD_DNase"/>
    <property type="match status" value="1"/>
</dbReference>
<feature type="binding site" evidence="4">
    <location>
        <position position="9"/>
    </location>
    <ligand>
        <name>a divalent metal cation</name>
        <dbReference type="ChEBI" id="CHEBI:60240"/>
        <label>1</label>
    </ligand>
</feature>
<dbReference type="PANTHER" id="PTHR46124">
    <property type="entry name" value="D-AMINOACYL-TRNA DEACYLASE"/>
    <property type="match status" value="1"/>
</dbReference>
<keyword evidence="6" id="KW-1185">Reference proteome</keyword>
<name>A0A9X7UVK1_9GAMM</name>
<feature type="binding site" evidence="4">
    <location>
        <position position="156"/>
    </location>
    <ligand>
        <name>a divalent metal cation</name>
        <dbReference type="ChEBI" id="CHEBI:60240"/>
        <label>2</label>
    </ligand>
</feature>
<keyword evidence="2 4" id="KW-0479">Metal-binding</keyword>
<feature type="binding site" evidence="4">
    <location>
        <position position="206"/>
    </location>
    <ligand>
        <name>a divalent metal cation</name>
        <dbReference type="ChEBI" id="CHEBI:60240"/>
        <label>1</label>
    </ligand>
</feature>
<dbReference type="KEGG" id="vcw:GJQ55_03955"/>
<evidence type="ECO:0000256" key="1">
    <source>
        <dbReference type="ARBA" id="ARBA00009275"/>
    </source>
</evidence>
<dbReference type="PIRSF" id="PIRSF005902">
    <property type="entry name" value="DNase_TatD"/>
    <property type="match status" value="1"/>
</dbReference>
<accession>A0A9X7UVK1</accession>
<dbReference type="GO" id="GO:0005829">
    <property type="term" value="C:cytosol"/>
    <property type="evidence" value="ECO:0007669"/>
    <property type="project" value="TreeGrafter"/>
</dbReference>
<dbReference type="GO" id="GO:0046872">
    <property type="term" value="F:metal ion binding"/>
    <property type="evidence" value="ECO:0007669"/>
    <property type="project" value="UniProtKB-KW"/>
</dbReference>
<evidence type="ECO:0000256" key="2">
    <source>
        <dbReference type="ARBA" id="ARBA00022723"/>
    </source>
</evidence>
<sequence length="268" mass="29779">MVWIDSHCHFDFAVFAGQRERLWQQAQQLGVAGLIIPGVSRLQGEQLPAFCAGQPWRYAQGLHPYFLHQHQPADLHWLEQQLREDPAVLAVGEIGLDSVLVAGDTSRLQQQWDFFSAQVQLAQRYGKRLILHIRGQHDQACAFLRRQHFTAGGIVHAFSGSEQQGRAWLALGFKLGIGGAMTHPRAHKLRRTIAALPADAWLLETDSPDMRPAFWAGPVNSPAAIPLLGACLAALQQSDLGHVRRQQMATIHNLWPEMSAAIQASHPD</sequence>
<dbReference type="AlphaFoldDB" id="A0A9X7UVK1"/>
<dbReference type="Gene3D" id="3.20.20.140">
    <property type="entry name" value="Metal-dependent hydrolases"/>
    <property type="match status" value="1"/>
</dbReference>
<feature type="binding site" evidence="4">
    <location>
        <position position="93"/>
    </location>
    <ligand>
        <name>a divalent metal cation</name>
        <dbReference type="ChEBI" id="CHEBI:60240"/>
        <label>1</label>
    </ligand>
</feature>
<evidence type="ECO:0000256" key="3">
    <source>
        <dbReference type="ARBA" id="ARBA00022801"/>
    </source>
</evidence>
<dbReference type="GO" id="GO:0016788">
    <property type="term" value="F:hydrolase activity, acting on ester bonds"/>
    <property type="evidence" value="ECO:0007669"/>
    <property type="project" value="InterPro"/>
</dbReference>
<protein>
    <submittedName>
        <fullName evidence="5">TatD family deoxyribonuclease</fullName>
    </submittedName>
</protein>
<dbReference type="PANTHER" id="PTHR46124:SF3">
    <property type="entry name" value="HYDROLASE"/>
    <property type="match status" value="1"/>
</dbReference>
<evidence type="ECO:0000256" key="4">
    <source>
        <dbReference type="PIRSR" id="PIRSR005902-1"/>
    </source>
</evidence>
<reference evidence="5 6" key="1">
    <citation type="submission" date="2019-11" db="EMBL/GenBank/DDBJ databases">
        <title>Venatorbacter sp. nov. a predator of Campylobacter and other Gram-negative bacteria.</title>
        <authorList>
            <person name="Saeedi A."/>
            <person name="Cummings N.J."/>
            <person name="Connerton I.F."/>
            <person name="Connerton P.L."/>
        </authorList>
    </citation>
    <scope>NUCLEOTIDE SEQUENCE [LARGE SCALE GENOMIC DNA]</scope>
    <source>
        <strain evidence="5">XL5</strain>
    </source>
</reference>
<dbReference type="SUPFAM" id="SSF51556">
    <property type="entry name" value="Metallo-dependent hydrolases"/>
    <property type="match status" value="1"/>
</dbReference>
<dbReference type="CDD" id="cd01310">
    <property type="entry name" value="TatD_DNAse"/>
    <property type="match status" value="1"/>
</dbReference>
<dbReference type="Proteomes" id="UP000596074">
    <property type="component" value="Chromosome"/>
</dbReference>
<dbReference type="InterPro" id="IPR001130">
    <property type="entry name" value="TatD-like"/>
</dbReference>